<evidence type="ECO:0000259" key="1">
    <source>
        <dbReference type="PROSITE" id="PS50995"/>
    </source>
</evidence>
<feature type="domain" description="HTH marR-type" evidence="1">
    <location>
        <begin position="1"/>
        <end position="140"/>
    </location>
</feature>
<dbReference type="InterPro" id="IPR000835">
    <property type="entry name" value="HTH_MarR-typ"/>
</dbReference>
<dbReference type="GO" id="GO:0003700">
    <property type="term" value="F:DNA-binding transcription factor activity"/>
    <property type="evidence" value="ECO:0007669"/>
    <property type="project" value="InterPro"/>
</dbReference>
<accession>A0A3N5YF91</accession>
<protein>
    <submittedName>
        <fullName evidence="2">MarR family transcriptional regulator</fullName>
    </submittedName>
</protein>
<dbReference type="PRINTS" id="PR00598">
    <property type="entry name" value="HTHMARR"/>
</dbReference>
<dbReference type="GO" id="GO:0006950">
    <property type="term" value="P:response to stress"/>
    <property type="evidence" value="ECO:0007669"/>
    <property type="project" value="TreeGrafter"/>
</dbReference>
<dbReference type="Pfam" id="PF01047">
    <property type="entry name" value="MarR"/>
    <property type="match status" value="1"/>
</dbReference>
<dbReference type="SMART" id="SM00347">
    <property type="entry name" value="HTH_MARR"/>
    <property type="match status" value="1"/>
</dbReference>
<dbReference type="InterPro" id="IPR036390">
    <property type="entry name" value="WH_DNA-bd_sf"/>
</dbReference>
<evidence type="ECO:0000313" key="2">
    <source>
        <dbReference type="EMBL" id="RPJ68655.1"/>
    </source>
</evidence>
<dbReference type="Gene3D" id="1.10.10.10">
    <property type="entry name" value="Winged helix-like DNA-binding domain superfamily/Winged helix DNA-binding domain"/>
    <property type="match status" value="1"/>
</dbReference>
<proteinExistence type="predicted"/>
<gene>
    <name evidence="2" type="ORF">DRW07_04465</name>
</gene>
<dbReference type="RefSeq" id="WP_124026656.1">
    <property type="nucleotide sequence ID" value="NZ_JBHRSN010000005.1"/>
</dbReference>
<dbReference type="PANTHER" id="PTHR33164">
    <property type="entry name" value="TRANSCRIPTIONAL REGULATOR, MARR FAMILY"/>
    <property type="match status" value="1"/>
</dbReference>
<dbReference type="InterPro" id="IPR036388">
    <property type="entry name" value="WH-like_DNA-bd_sf"/>
</dbReference>
<evidence type="ECO:0000313" key="3">
    <source>
        <dbReference type="Proteomes" id="UP000275281"/>
    </source>
</evidence>
<dbReference type="InterPro" id="IPR039422">
    <property type="entry name" value="MarR/SlyA-like"/>
</dbReference>
<name>A0A3N5YF91_9ALTE</name>
<dbReference type="PROSITE" id="PS50995">
    <property type="entry name" value="HTH_MARR_2"/>
    <property type="match status" value="1"/>
</dbReference>
<dbReference type="AlphaFoldDB" id="A0A3N5YF91"/>
<sequence length="140" mass="15157">MSDEIKYGEIAKCLWLNSAIVSKHLDNSLSAVHGVGLTEYMVLQSLMSAPNYALRRVDIAESLARTASGITRILTPMEKIGLVSKDVNERDARVSLVKITPSGKTLFEHATTTLNAKSASLLKNLDATQADSLLTVLQSI</sequence>
<keyword evidence="3" id="KW-1185">Reference proteome</keyword>
<dbReference type="PANTHER" id="PTHR33164:SF43">
    <property type="entry name" value="HTH-TYPE TRANSCRIPTIONAL REPRESSOR YETL"/>
    <property type="match status" value="1"/>
</dbReference>
<dbReference type="Proteomes" id="UP000275281">
    <property type="component" value="Unassembled WGS sequence"/>
</dbReference>
<dbReference type="OrthoDB" id="5295456at2"/>
<dbReference type="EMBL" id="RPOK01000001">
    <property type="protein sequence ID" value="RPJ68655.1"/>
    <property type="molecule type" value="Genomic_DNA"/>
</dbReference>
<reference evidence="2 3" key="1">
    <citation type="submission" date="2018-11" db="EMBL/GenBank/DDBJ databases">
        <authorList>
            <person name="Ye M.-Q."/>
            <person name="Du Z.-J."/>
        </authorList>
    </citation>
    <scope>NUCLEOTIDE SEQUENCE [LARGE SCALE GENOMIC DNA]</scope>
    <source>
        <strain evidence="2 3">U0105</strain>
    </source>
</reference>
<dbReference type="SUPFAM" id="SSF46785">
    <property type="entry name" value="Winged helix' DNA-binding domain"/>
    <property type="match status" value="1"/>
</dbReference>
<comment type="caution">
    <text evidence="2">The sequence shown here is derived from an EMBL/GenBank/DDBJ whole genome shotgun (WGS) entry which is preliminary data.</text>
</comment>
<organism evidence="2 3">
    <name type="scientific">Alteromonas sediminis</name>
    <dbReference type="NCBI Taxonomy" id="2259342"/>
    <lineage>
        <taxon>Bacteria</taxon>
        <taxon>Pseudomonadati</taxon>
        <taxon>Pseudomonadota</taxon>
        <taxon>Gammaproteobacteria</taxon>
        <taxon>Alteromonadales</taxon>
        <taxon>Alteromonadaceae</taxon>
        <taxon>Alteromonas/Salinimonas group</taxon>
        <taxon>Alteromonas</taxon>
    </lineage>
</organism>